<gene>
    <name evidence="5" type="ORF">OL231_06495</name>
</gene>
<protein>
    <submittedName>
        <fullName evidence="5">ATP-binding cassette domain-containing protein</fullName>
    </submittedName>
</protein>
<dbReference type="InterPro" id="IPR051782">
    <property type="entry name" value="ABC_Transporter_VariousFunc"/>
</dbReference>
<dbReference type="InterPro" id="IPR027417">
    <property type="entry name" value="P-loop_NTPase"/>
</dbReference>
<evidence type="ECO:0000313" key="6">
    <source>
        <dbReference type="Proteomes" id="UP001163262"/>
    </source>
</evidence>
<evidence type="ECO:0000256" key="3">
    <source>
        <dbReference type="ARBA" id="ARBA00022840"/>
    </source>
</evidence>
<dbReference type="InterPro" id="IPR003439">
    <property type="entry name" value="ABC_transporter-like_ATP-bd"/>
</dbReference>
<keyword evidence="2" id="KW-0547">Nucleotide-binding</keyword>
<dbReference type="Proteomes" id="UP001163262">
    <property type="component" value="Chromosome"/>
</dbReference>
<proteinExistence type="predicted"/>
<evidence type="ECO:0000313" key="5">
    <source>
        <dbReference type="EMBL" id="UZD39841.1"/>
    </source>
</evidence>
<evidence type="ECO:0000256" key="1">
    <source>
        <dbReference type="ARBA" id="ARBA00022448"/>
    </source>
</evidence>
<sequence length="139" mass="15990">MLNILIKEKSYSGKLILKNIQLSIPQNGLYGVVGKNGAGKTTFFKCLYSLTPFKGEVSYQQQPLMPQQIGFLPTEPYLYEHLTVEEFYKFYSLLLDIKPQNTMPFEVNKTLLIKELSTGMRKKSVFQCRITKALHPLHI</sequence>
<dbReference type="Pfam" id="PF00005">
    <property type="entry name" value="ABC_tran"/>
    <property type="match status" value="1"/>
</dbReference>
<keyword evidence="1" id="KW-0813">Transport</keyword>
<dbReference type="PANTHER" id="PTHR42939">
    <property type="entry name" value="ABC TRANSPORTER ATP-BINDING PROTEIN ALBC-RELATED"/>
    <property type="match status" value="1"/>
</dbReference>
<keyword evidence="3 5" id="KW-0067">ATP-binding</keyword>
<dbReference type="SUPFAM" id="SSF52540">
    <property type="entry name" value="P-loop containing nucleoside triphosphate hydrolases"/>
    <property type="match status" value="1"/>
</dbReference>
<dbReference type="GO" id="GO:0005524">
    <property type="term" value="F:ATP binding"/>
    <property type="evidence" value="ECO:0007669"/>
    <property type="project" value="UniProtKB-KW"/>
</dbReference>
<dbReference type="Gene3D" id="3.40.50.300">
    <property type="entry name" value="P-loop containing nucleotide triphosphate hydrolases"/>
    <property type="match status" value="1"/>
</dbReference>
<dbReference type="EMBL" id="CP110230">
    <property type="protein sequence ID" value="UZD39841.1"/>
    <property type="molecule type" value="Genomic_DNA"/>
</dbReference>
<feature type="domain" description="ABC transporter" evidence="4">
    <location>
        <begin position="17"/>
        <end position="124"/>
    </location>
</feature>
<dbReference type="RefSeq" id="WP_264859882.1">
    <property type="nucleotide sequence ID" value="NZ_CP110230.1"/>
</dbReference>
<evidence type="ECO:0000259" key="4">
    <source>
        <dbReference type="Pfam" id="PF00005"/>
    </source>
</evidence>
<reference evidence="5" key="1">
    <citation type="submission" date="2022-10" db="EMBL/GenBank/DDBJ databases">
        <title>Complete genome sequence of Capnocytophaga ochracea KCOM 2812 isolated from actinomycosis lesion.</title>
        <authorList>
            <person name="Kook J.-K."/>
            <person name="Park S.-N."/>
            <person name="Lim Y.K."/>
        </authorList>
    </citation>
    <scope>NUCLEOTIDE SEQUENCE</scope>
    <source>
        <strain evidence="5">KCOM 28121</strain>
    </source>
</reference>
<accession>A0AA46W5H6</accession>
<dbReference type="PANTHER" id="PTHR42939:SF1">
    <property type="entry name" value="ABC TRANSPORTER ATP-BINDING PROTEIN ALBC-RELATED"/>
    <property type="match status" value="1"/>
</dbReference>
<organism evidence="5 6">
    <name type="scientific">Capnocytophaga ochracea</name>
    <dbReference type="NCBI Taxonomy" id="1018"/>
    <lineage>
        <taxon>Bacteria</taxon>
        <taxon>Pseudomonadati</taxon>
        <taxon>Bacteroidota</taxon>
        <taxon>Flavobacteriia</taxon>
        <taxon>Flavobacteriales</taxon>
        <taxon>Flavobacteriaceae</taxon>
        <taxon>Capnocytophaga</taxon>
    </lineage>
</organism>
<name>A0AA46W5H6_CAPOC</name>
<evidence type="ECO:0000256" key="2">
    <source>
        <dbReference type="ARBA" id="ARBA00022741"/>
    </source>
</evidence>
<dbReference type="AlphaFoldDB" id="A0AA46W5H6"/>
<dbReference type="GO" id="GO:0016887">
    <property type="term" value="F:ATP hydrolysis activity"/>
    <property type="evidence" value="ECO:0007669"/>
    <property type="project" value="InterPro"/>
</dbReference>